<dbReference type="AlphaFoldDB" id="A0A0A9CLK0"/>
<reference evidence="2" key="2">
    <citation type="journal article" date="2015" name="Data Brief">
        <title>Shoot transcriptome of the giant reed, Arundo donax.</title>
        <authorList>
            <person name="Barrero R.A."/>
            <person name="Guerrero F.D."/>
            <person name="Moolhuijzen P."/>
            <person name="Goolsby J.A."/>
            <person name="Tidwell J."/>
            <person name="Bellgard S.E."/>
            <person name="Bellgard M.I."/>
        </authorList>
    </citation>
    <scope>NUCLEOTIDE SEQUENCE</scope>
    <source>
        <tissue evidence="2">Shoot tissue taken approximately 20 cm above the soil surface</tissue>
    </source>
</reference>
<dbReference type="EMBL" id="GBRH01220756">
    <property type="protein sequence ID" value="JAD77139.1"/>
    <property type="molecule type" value="Transcribed_RNA"/>
</dbReference>
<accession>A0A0A9CLK0</accession>
<sequence>MQGVWLIAYLEHIFLISKAETSRCSLQIIQSLSHVTIISKDDSFKPLWHIRNLGSTKTEIQDAVKLIYSFDGLTGNNSQKKTVTSSRGKTQFRG</sequence>
<proteinExistence type="predicted"/>
<protein>
    <submittedName>
        <fullName evidence="2">Pco108913</fullName>
    </submittedName>
</protein>
<reference evidence="2" key="1">
    <citation type="submission" date="2014-09" db="EMBL/GenBank/DDBJ databases">
        <authorList>
            <person name="Magalhaes I.L.F."/>
            <person name="Oliveira U."/>
            <person name="Santos F.R."/>
            <person name="Vidigal T.H.D.A."/>
            <person name="Brescovit A.D."/>
            <person name="Santos A.J."/>
        </authorList>
    </citation>
    <scope>NUCLEOTIDE SEQUENCE</scope>
    <source>
        <tissue evidence="2">Shoot tissue taken approximately 20 cm above the soil surface</tissue>
    </source>
</reference>
<feature type="region of interest" description="Disordered" evidence="1">
    <location>
        <begin position="74"/>
        <end position="94"/>
    </location>
</feature>
<organism evidence="2">
    <name type="scientific">Arundo donax</name>
    <name type="common">Giant reed</name>
    <name type="synonym">Donax arundinaceus</name>
    <dbReference type="NCBI Taxonomy" id="35708"/>
    <lineage>
        <taxon>Eukaryota</taxon>
        <taxon>Viridiplantae</taxon>
        <taxon>Streptophyta</taxon>
        <taxon>Embryophyta</taxon>
        <taxon>Tracheophyta</taxon>
        <taxon>Spermatophyta</taxon>
        <taxon>Magnoliopsida</taxon>
        <taxon>Liliopsida</taxon>
        <taxon>Poales</taxon>
        <taxon>Poaceae</taxon>
        <taxon>PACMAD clade</taxon>
        <taxon>Arundinoideae</taxon>
        <taxon>Arundineae</taxon>
        <taxon>Arundo</taxon>
    </lineage>
</organism>
<name>A0A0A9CLK0_ARUDO</name>
<evidence type="ECO:0000313" key="2">
    <source>
        <dbReference type="EMBL" id="JAD77139.1"/>
    </source>
</evidence>
<evidence type="ECO:0000256" key="1">
    <source>
        <dbReference type="SAM" id="MobiDB-lite"/>
    </source>
</evidence>